<dbReference type="RefSeq" id="WP_377604593.1">
    <property type="nucleotide sequence ID" value="NZ_JBHUME010000010.1"/>
</dbReference>
<accession>A0ABW5PJ70</accession>
<evidence type="ECO:0000259" key="4">
    <source>
        <dbReference type="PROSITE" id="PS01124"/>
    </source>
</evidence>
<protein>
    <submittedName>
        <fullName evidence="5">Helix-turn-helix domain-containing protein</fullName>
    </submittedName>
</protein>
<comment type="caution">
    <text evidence="5">The sequence shown here is derived from an EMBL/GenBank/DDBJ whole genome shotgun (WGS) entry which is preliminary data.</text>
</comment>
<dbReference type="PANTHER" id="PTHR43280">
    <property type="entry name" value="ARAC-FAMILY TRANSCRIPTIONAL REGULATOR"/>
    <property type="match status" value="1"/>
</dbReference>
<sequence>MIQCSFDFLHRTVRKAGTRIEEHIHAGIEIVYYLSGEGVSRIEGSPYPYKSGMYAVILPGCKHDEIRSIDTEVLFLCFRYGNHPIRLGNGLFEDGDGTVLNLLLHMHTETAVKDSFQSYALQGGLISLIAALGRRTAASGHQAGSHKIAYARSHIEQFCTGLVDMRKLAASLDCSYDQFRRLFKQSTGSSPNQYLLQARIDCSKKMLLHSATPITDIAFECGFGSLPQFSFLFKKAVHLTPTQYRQQHADQNL</sequence>
<dbReference type="InterPro" id="IPR011051">
    <property type="entry name" value="RmlC_Cupin_sf"/>
</dbReference>
<dbReference type="Pfam" id="PF12833">
    <property type="entry name" value="HTH_18"/>
    <property type="match status" value="1"/>
</dbReference>
<keyword evidence="2" id="KW-0238">DNA-binding</keyword>
<dbReference type="InterPro" id="IPR020449">
    <property type="entry name" value="Tscrpt_reg_AraC-type_HTH"/>
</dbReference>
<dbReference type="Gene3D" id="1.10.10.60">
    <property type="entry name" value="Homeodomain-like"/>
    <property type="match status" value="2"/>
</dbReference>
<dbReference type="InterPro" id="IPR009057">
    <property type="entry name" value="Homeodomain-like_sf"/>
</dbReference>
<dbReference type="EMBL" id="JBHUME010000010">
    <property type="protein sequence ID" value="MFD2614097.1"/>
    <property type="molecule type" value="Genomic_DNA"/>
</dbReference>
<name>A0ABW5PJ70_9BACL</name>
<evidence type="ECO:0000313" key="6">
    <source>
        <dbReference type="Proteomes" id="UP001597541"/>
    </source>
</evidence>
<keyword evidence="1" id="KW-0805">Transcription regulation</keyword>
<dbReference type="PRINTS" id="PR00032">
    <property type="entry name" value="HTHARAC"/>
</dbReference>
<dbReference type="SUPFAM" id="SSF51182">
    <property type="entry name" value="RmlC-like cupins"/>
    <property type="match status" value="1"/>
</dbReference>
<dbReference type="PANTHER" id="PTHR43280:SF28">
    <property type="entry name" value="HTH-TYPE TRANSCRIPTIONAL ACTIVATOR RHAS"/>
    <property type="match status" value="1"/>
</dbReference>
<dbReference type="InterPro" id="IPR018060">
    <property type="entry name" value="HTH_AraC"/>
</dbReference>
<keyword evidence="3" id="KW-0804">Transcription</keyword>
<evidence type="ECO:0000256" key="1">
    <source>
        <dbReference type="ARBA" id="ARBA00023015"/>
    </source>
</evidence>
<dbReference type="Gene3D" id="2.60.120.10">
    <property type="entry name" value="Jelly Rolls"/>
    <property type="match status" value="1"/>
</dbReference>
<dbReference type="SUPFAM" id="SSF46689">
    <property type="entry name" value="Homeodomain-like"/>
    <property type="match status" value="2"/>
</dbReference>
<dbReference type="SMART" id="SM00342">
    <property type="entry name" value="HTH_ARAC"/>
    <property type="match status" value="1"/>
</dbReference>
<gene>
    <name evidence="5" type="ORF">ACFSUF_16950</name>
</gene>
<dbReference type="PROSITE" id="PS01124">
    <property type="entry name" value="HTH_ARAC_FAMILY_2"/>
    <property type="match status" value="1"/>
</dbReference>
<feature type="domain" description="HTH araC/xylS-type" evidence="4">
    <location>
        <begin position="145"/>
        <end position="247"/>
    </location>
</feature>
<reference evidence="6" key="1">
    <citation type="journal article" date="2019" name="Int. J. Syst. Evol. Microbiol.">
        <title>The Global Catalogue of Microorganisms (GCM) 10K type strain sequencing project: providing services to taxonomists for standard genome sequencing and annotation.</title>
        <authorList>
            <consortium name="The Broad Institute Genomics Platform"/>
            <consortium name="The Broad Institute Genome Sequencing Center for Infectious Disease"/>
            <person name="Wu L."/>
            <person name="Ma J."/>
        </authorList>
    </citation>
    <scope>NUCLEOTIDE SEQUENCE [LARGE SCALE GENOMIC DNA]</scope>
    <source>
        <strain evidence="6">KCTC 3950</strain>
    </source>
</reference>
<evidence type="ECO:0000256" key="2">
    <source>
        <dbReference type="ARBA" id="ARBA00023125"/>
    </source>
</evidence>
<keyword evidence="6" id="KW-1185">Reference proteome</keyword>
<dbReference type="InterPro" id="IPR014710">
    <property type="entry name" value="RmlC-like_jellyroll"/>
</dbReference>
<evidence type="ECO:0000256" key="3">
    <source>
        <dbReference type="ARBA" id="ARBA00023163"/>
    </source>
</evidence>
<organism evidence="5 6">
    <name type="scientific">Paenibacillus gansuensis</name>
    <dbReference type="NCBI Taxonomy" id="306542"/>
    <lineage>
        <taxon>Bacteria</taxon>
        <taxon>Bacillati</taxon>
        <taxon>Bacillota</taxon>
        <taxon>Bacilli</taxon>
        <taxon>Bacillales</taxon>
        <taxon>Paenibacillaceae</taxon>
        <taxon>Paenibacillus</taxon>
    </lineage>
</organism>
<dbReference type="InterPro" id="IPR013096">
    <property type="entry name" value="Cupin_2"/>
</dbReference>
<dbReference type="Proteomes" id="UP001597541">
    <property type="component" value="Unassembled WGS sequence"/>
</dbReference>
<proteinExistence type="predicted"/>
<evidence type="ECO:0000313" key="5">
    <source>
        <dbReference type="EMBL" id="MFD2614097.1"/>
    </source>
</evidence>
<dbReference type="Pfam" id="PF07883">
    <property type="entry name" value="Cupin_2"/>
    <property type="match status" value="1"/>
</dbReference>